<dbReference type="InterPro" id="IPR050619">
    <property type="entry name" value="Flavodoxin"/>
</dbReference>
<dbReference type="PROSITE" id="PS50902">
    <property type="entry name" value="FLAVODOXIN_LIKE"/>
    <property type="match status" value="1"/>
</dbReference>
<dbReference type="Proteomes" id="UP001164718">
    <property type="component" value="Chromosome"/>
</dbReference>
<gene>
    <name evidence="9" type="ORF">OE104_12485</name>
</gene>
<dbReference type="AlphaFoldDB" id="A0A9E8LV42"/>
<dbReference type="InterPro" id="IPR008254">
    <property type="entry name" value="Flavodoxin/NO_synth"/>
</dbReference>
<accession>A0A9E8LV42</accession>
<protein>
    <submittedName>
        <fullName evidence="9">Flavodoxin</fullName>
    </submittedName>
</protein>
<evidence type="ECO:0000313" key="9">
    <source>
        <dbReference type="EMBL" id="WAA09369.1"/>
    </source>
</evidence>
<organism evidence="9 10">
    <name type="scientific">Fervidibacillus albus</name>
    <dbReference type="NCBI Taxonomy" id="2980026"/>
    <lineage>
        <taxon>Bacteria</taxon>
        <taxon>Bacillati</taxon>
        <taxon>Bacillota</taxon>
        <taxon>Bacilli</taxon>
        <taxon>Bacillales</taxon>
        <taxon>Bacillaceae</taxon>
        <taxon>Fervidibacillus</taxon>
    </lineage>
</organism>
<dbReference type="PROSITE" id="PS00201">
    <property type="entry name" value="FLAVODOXIN"/>
    <property type="match status" value="1"/>
</dbReference>
<dbReference type="EMBL" id="CP106878">
    <property type="protein sequence ID" value="WAA09369.1"/>
    <property type="molecule type" value="Genomic_DNA"/>
</dbReference>
<dbReference type="NCBIfam" id="NF006747">
    <property type="entry name" value="PRK09271.1"/>
    <property type="match status" value="1"/>
</dbReference>
<evidence type="ECO:0000256" key="5">
    <source>
        <dbReference type="ARBA" id="ARBA00022630"/>
    </source>
</evidence>
<comment type="cofactor">
    <cofactor evidence="1">
        <name>FMN</name>
        <dbReference type="ChEBI" id="CHEBI:58210"/>
    </cofactor>
</comment>
<dbReference type="NCBIfam" id="TIGR01754">
    <property type="entry name" value="flav_RNR"/>
    <property type="match status" value="1"/>
</dbReference>
<reference evidence="9" key="1">
    <citation type="submission" date="2022-09" db="EMBL/GenBank/DDBJ databases">
        <title>Complete Genomes of Fervidibacillus albus and Fervidibacillus halotolerans isolated from tidal flat sediments.</title>
        <authorList>
            <person name="Kwon K.K."/>
            <person name="Yang S.-H."/>
            <person name="Park M.J."/>
            <person name="Oh H.-M."/>
        </authorList>
    </citation>
    <scope>NUCLEOTIDE SEQUENCE</scope>
    <source>
        <strain evidence="9">MEBiC13591</strain>
    </source>
</reference>
<name>A0A9E8LV42_9BACI</name>
<dbReference type="PANTHER" id="PTHR42809:SF1">
    <property type="entry name" value="FLAVODOXIN 1"/>
    <property type="match status" value="1"/>
</dbReference>
<evidence type="ECO:0000256" key="3">
    <source>
        <dbReference type="ARBA" id="ARBA00005267"/>
    </source>
</evidence>
<evidence type="ECO:0000256" key="1">
    <source>
        <dbReference type="ARBA" id="ARBA00001917"/>
    </source>
</evidence>
<dbReference type="InterPro" id="IPR010088">
    <property type="entry name" value="RNR_flavodoxin"/>
</dbReference>
<dbReference type="GO" id="GO:0016651">
    <property type="term" value="F:oxidoreductase activity, acting on NAD(P)H"/>
    <property type="evidence" value="ECO:0007669"/>
    <property type="project" value="UniProtKB-ARBA"/>
</dbReference>
<dbReference type="Gene3D" id="3.40.50.360">
    <property type="match status" value="1"/>
</dbReference>
<keyword evidence="7" id="KW-0249">Electron transport</keyword>
<dbReference type="GO" id="GO:0009055">
    <property type="term" value="F:electron transfer activity"/>
    <property type="evidence" value="ECO:0007669"/>
    <property type="project" value="InterPro"/>
</dbReference>
<keyword evidence="4" id="KW-0813">Transport</keyword>
<comment type="similarity">
    <text evidence="3">Belongs to the flavodoxin family.</text>
</comment>
<keyword evidence="10" id="KW-1185">Reference proteome</keyword>
<dbReference type="RefSeq" id="WP_275417151.1">
    <property type="nucleotide sequence ID" value="NZ_CP106878.1"/>
</dbReference>
<evidence type="ECO:0000256" key="7">
    <source>
        <dbReference type="ARBA" id="ARBA00022982"/>
    </source>
</evidence>
<evidence type="ECO:0000313" key="10">
    <source>
        <dbReference type="Proteomes" id="UP001164718"/>
    </source>
</evidence>
<dbReference type="InterPro" id="IPR001226">
    <property type="entry name" value="Flavodoxin_CS"/>
</dbReference>
<dbReference type="InterPro" id="IPR029039">
    <property type="entry name" value="Flavoprotein-like_sf"/>
</dbReference>
<dbReference type="SUPFAM" id="SSF52218">
    <property type="entry name" value="Flavoproteins"/>
    <property type="match status" value="1"/>
</dbReference>
<evidence type="ECO:0000256" key="4">
    <source>
        <dbReference type="ARBA" id="ARBA00022448"/>
    </source>
</evidence>
<keyword evidence="6" id="KW-0288">FMN</keyword>
<evidence type="ECO:0000256" key="2">
    <source>
        <dbReference type="ARBA" id="ARBA00003297"/>
    </source>
</evidence>
<keyword evidence="5" id="KW-0285">Flavoprotein</keyword>
<comment type="function">
    <text evidence="2">Low-potential electron donor to a number of redox enzymes.</text>
</comment>
<evidence type="ECO:0000259" key="8">
    <source>
        <dbReference type="PROSITE" id="PS50902"/>
    </source>
</evidence>
<dbReference type="Pfam" id="PF00258">
    <property type="entry name" value="Flavodoxin_1"/>
    <property type="match status" value="1"/>
</dbReference>
<dbReference type="KEGG" id="faf:OE104_12485"/>
<dbReference type="GO" id="GO:0010181">
    <property type="term" value="F:FMN binding"/>
    <property type="evidence" value="ECO:0007669"/>
    <property type="project" value="InterPro"/>
</dbReference>
<proteinExistence type="inferred from homology"/>
<evidence type="ECO:0000256" key="6">
    <source>
        <dbReference type="ARBA" id="ARBA00022643"/>
    </source>
</evidence>
<dbReference type="PANTHER" id="PTHR42809">
    <property type="entry name" value="FLAVODOXIN 2"/>
    <property type="match status" value="1"/>
</dbReference>
<feature type="domain" description="Flavodoxin-like" evidence="8">
    <location>
        <begin position="7"/>
        <end position="143"/>
    </location>
</feature>
<sequence length="150" mass="16851">MVSKLKALIVYLSYSGNTKEVAEIIEATLTELDVTVDTYEIGCTLASPIQPDRYDVIFLGTFTWAKGAVPEEMKDFVFQIGYKPKNIVIFGTGDTQFGGDELFCLAADKLAKFYRSRWRVLKIEQSPRGSQANKVKKWTEEVVKDAAIII</sequence>